<gene>
    <name evidence="2" type="ORF">DFR75_101727</name>
</gene>
<dbReference type="InterPro" id="IPR029058">
    <property type="entry name" value="AB_hydrolase_fold"/>
</dbReference>
<evidence type="ECO:0000313" key="3">
    <source>
        <dbReference type="Proteomes" id="UP000295087"/>
    </source>
</evidence>
<sequence>MRPAVGPIETGRFRTSAATLEYAHVSGDIRPSLCMLHGLGARWQTFRPLVRSLGPGWDVYAPDLRGHGRSDWVAGHYALADFAADVEQFVTERIGAPVVLFGHSMGGWIAAMVAAARPDLVRAVVIVDSALYRLTESQRAAMLGYAVPNQAMRSIAVSLRMADPELNQRWVEGRNQREQDPDELMSRLRCPVLLVQGDERTGALMTDEHVRRALGLLADGSHVFVPGTGHAVHAEAPGTVADALRAFLAEQIDKSEPNGEFR</sequence>
<organism evidence="2 3">
    <name type="scientific">Nocardia ignorata</name>
    <dbReference type="NCBI Taxonomy" id="145285"/>
    <lineage>
        <taxon>Bacteria</taxon>
        <taxon>Bacillati</taxon>
        <taxon>Actinomycetota</taxon>
        <taxon>Actinomycetes</taxon>
        <taxon>Mycobacteriales</taxon>
        <taxon>Nocardiaceae</taxon>
        <taxon>Nocardia</taxon>
    </lineage>
</organism>
<dbReference type="GO" id="GO:0016787">
    <property type="term" value="F:hydrolase activity"/>
    <property type="evidence" value="ECO:0007669"/>
    <property type="project" value="UniProtKB-KW"/>
</dbReference>
<comment type="caution">
    <text evidence="2">The sequence shown here is derived from an EMBL/GenBank/DDBJ whole genome shotgun (WGS) entry which is preliminary data.</text>
</comment>
<dbReference type="EMBL" id="SNXK01000001">
    <property type="protein sequence ID" value="TDP41624.1"/>
    <property type="molecule type" value="Genomic_DNA"/>
</dbReference>
<dbReference type="Gene3D" id="3.40.50.1820">
    <property type="entry name" value="alpha/beta hydrolase"/>
    <property type="match status" value="1"/>
</dbReference>
<reference evidence="2 3" key="1">
    <citation type="submission" date="2019-03" db="EMBL/GenBank/DDBJ databases">
        <title>Genomic Encyclopedia of Type Strains, Phase IV (KMG-IV): sequencing the most valuable type-strain genomes for metagenomic binning, comparative biology and taxonomic classification.</title>
        <authorList>
            <person name="Goeker M."/>
        </authorList>
    </citation>
    <scope>NUCLEOTIDE SEQUENCE [LARGE SCALE GENOMIC DNA]</scope>
    <source>
        <strain evidence="2 3">DSM 44496</strain>
    </source>
</reference>
<evidence type="ECO:0000259" key="1">
    <source>
        <dbReference type="SMART" id="SM00824"/>
    </source>
</evidence>
<dbReference type="AlphaFoldDB" id="A0A4R6PSM3"/>
<dbReference type="PRINTS" id="PR00111">
    <property type="entry name" value="ABHYDROLASE"/>
</dbReference>
<dbReference type="PANTHER" id="PTHR46438">
    <property type="entry name" value="ALPHA/BETA-HYDROLASES SUPERFAMILY PROTEIN"/>
    <property type="match status" value="1"/>
</dbReference>
<keyword evidence="2" id="KW-0378">Hydrolase</keyword>
<dbReference type="InterPro" id="IPR020802">
    <property type="entry name" value="TesA-like"/>
</dbReference>
<accession>A0A4R6PSM3</accession>
<keyword evidence="3" id="KW-1185">Reference proteome</keyword>
<dbReference type="Pfam" id="PF12697">
    <property type="entry name" value="Abhydrolase_6"/>
    <property type="match status" value="1"/>
</dbReference>
<proteinExistence type="predicted"/>
<protein>
    <submittedName>
        <fullName evidence="2">Alpha-beta hydrolase superfamily lysophospholipase</fullName>
    </submittedName>
</protein>
<dbReference type="Proteomes" id="UP000295087">
    <property type="component" value="Unassembled WGS sequence"/>
</dbReference>
<dbReference type="SMART" id="SM00824">
    <property type="entry name" value="PKS_TE"/>
    <property type="match status" value="1"/>
</dbReference>
<feature type="domain" description="Thioesterase TesA-like" evidence="1">
    <location>
        <begin position="44"/>
        <end position="248"/>
    </location>
</feature>
<name>A0A4R6PSM3_NOCIG</name>
<dbReference type="InterPro" id="IPR000073">
    <property type="entry name" value="AB_hydrolase_1"/>
</dbReference>
<evidence type="ECO:0000313" key="2">
    <source>
        <dbReference type="EMBL" id="TDP41624.1"/>
    </source>
</evidence>
<dbReference type="SUPFAM" id="SSF53474">
    <property type="entry name" value="alpha/beta-Hydrolases"/>
    <property type="match status" value="1"/>
</dbReference>